<reference evidence="3 4" key="1">
    <citation type="submission" date="2019-02" db="EMBL/GenBank/DDBJ databases">
        <title>Pedobacter sp. nov., a novel speices isolated from soil of pinguins habitat in Antarcitica.</title>
        <authorList>
            <person name="He R.-H."/>
        </authorList>
    </citation>
    <scope>NUCLEOTIDE SEQUENCE [LARGE SCALE GENOMIC DNA]</scope>
    <source>
        <strain evidence="3 4">E01020</strain>
    </source>
</reference>
<accession>A0A4R5MI43</accession>
<keyword evidence="4" id="KW-1185">Reference proteome</keyword>
<gene>
    <name evidence="3" type="ORF">EZJ43_16970</name>
</gene>
<dbReference type="InterPro" id="IPR003346">
    <property type="entry name" value="Transposase_20"/>
</dbReference>
<dbReference type="GO" id="GO:0004803">
    <property type="term" value="F:transposase activity"/>
    <property type="evidence" value="ECO:0007669"/>
    <property type="project" value="InterPro"/>
</dbReference>
<dbReference type="PANTHER" id="PTHR33055">
    <property type="entry name" value="TRANSPOSASE FOR INSERTION SEQUENCE ELEMENT IS1111A"/>
    <property type="match status" value="1"/>
</dbReference>
<organism evidence="3 4">
    <name type="scientific">Pedobacter changchengzhani</name>
    <dbReference type="NCBI Taxonomy" id="2529274"/>
    <lineage>
        <taxon>Bacteria</taxon>
        <taxon>Pseudomonadati</taxon>
        <taxon>Bacteroidota</taxon>
        <taxon>Sphingobacteriia</taxon>
        <taxon>Sphingobacteriales</taxon>
        <taxon>Sphingobacteriaceae</taxon>
        <taxon>Pedobacter</taxon>
    </lineage>
</organism>
<dbReference type="NCBIfam" id="NF033542">
    <property type="entry name" value="transpos_IS110"/>
    <property type="match status" value="1"/>
</dbReference>
<dbReference type="AlphaFoldDB" id="A0A4R5MI43"/>
<evidence type="ECO:0000313" key="4">
    <source>
        <dbReference type="Proteomes" id="UP000295668"/>
    </source>
</evidence>
<dbReference type="Pfam" id="PF01548">
    <property type="entry name" value="DEDD_Tnp_IS110"/>
    <property type="match status" value="1"/>
</dbReference>
<dbReference type="InterPro" id="IPR047650">
    <property type="entry name" value="Transpos_IS110"/>
</dbReference>
<dbReference type="GO" id="GO:0003677">
    <property type="term" value="F:DNA binding"/>
    <property type="evidence" value="ECO:0007669"/>
    <property type="project" value="InterPro"/>
</dbReference>
<dbReference type="GO" id="GO:0006313">
    <property type="term" value="P:DNA transposition"/>
    <property type="evidence" value="ECO:0007669"/>
    <property type="project" value="InterPro"/>
</dbReference>
<dbReference type="RefSeq" id="WP_133263909.1">
    <property type="nucleotide sequence ID" value="NZ_SJCY01000034.1"/>
</dbReference>
<evidence type="ECO:0000259" key="2">
    <source>
        <dbReference type="Pfam" id="PF02371"/>
    </source>
</evidence>
<sequence>MNYELFVGIDISKLTIDAVSFTEEKIEEAVHRVFKNSYDGFGEMLEWLTAYNVPLEKALFCCEHTGIYINPITGFMDANNLSLWVENGLHIKRSIGIRRGKSDKADALAIAHYAYSNQYKARLYNFPSSTTSRLKHLLSHREQLLRHQTSLKCTCSELRGFGTENAAYCITDSEEMLAIYAERIKKVDMELSSVIQNDQELNNQFQLVQSVHGIGKQTAFFILIHTEAFSAFSDYRKFASYFGIAPFPYSSGTSVRGRNRVSSLANKKLKSLLTMCALNTIKKDNEFKRYYDRKKAEGKSSLCVLNVIKNKLLSRAFATIKRGTPYLAEMIA</sequence>
<name>A0A4R5MI43_9SPHI</name>
<evidence type="ECO:0000259" key="1">
    <source>
        <dbReference type="Pfam" id="PF01548"/>
    </source>
</evidence>
<evidence type="ECO:0000313" key="3">
    <source>
        <dbReference type="EMBL" id="TDG34765.1"/>
    </source>
</evidence>
<comment type="caution">
    <text evidence="3">The sequence shown here is derived from an EMBL/GenBank/DDBJ whole genome shotgun (WGS) entry which is preliminary data.</text>
</comment>
<dbReference type="Pfam" id="PF02371">
    <property type="entry name" value="Transposase_20"/>
    <property type="match status" value="1"/>
</dbReference>
<dbReference type="PANTHER" id="PTHR33055:SF3">
    <property type="entry name" value="PUTATIVE TRANSPOSASE FOR IS117-RELATED"/>
    <property type="match status" value="1"/>
</dbReference>
<feature type="domain" description="Transposase IS110-like N-terminal" evidence="1">
    <location>
        <begin position="7"/>
        <end position="155"/>
    </location>
</feature>
<dbReference type="InterPro" id="IPR002525">
    <property type="entry name" value="Transp_IS110-like_N"/>
</dbReference>
<dbReference type="OrthoDB" id="964423at2"/>
<dbReference type="Proteomes" id="UP000295668">
    <property type="component" value="Unassembled WGS sequence"/>
</dbReference>
<proteinExistence type="predicted"/>
<protein>
    <submittedName>
        <fullName evidence="3">IS110 family transposase</fullName>
    </submittedName>
</protein>
<dbReference type="EMBL" id="SJCY01000034">
    <property type="protein sequence ID" value="TDG34765.1"/>
    <property type="molecule type" value="Genomic_DNA"/>
</dbReference>
<feature type="domain" description="Transposase IS116/IS110/IS902 C-terminal" evidence="2">
    <location>
        <begin position="206"/>
        <end position="291"/>
    </location>
</feature>